<dbReference type="RefSeq" id="WP_379913134.1">
    <property type="nucleotide sequence ID" value="NZ_JBHSWE010000001.1"/>
</dbReference>
<dbReference type="CDD" id="cd10146">
    <property type="entry name" value="LabA_like_C"/>
    <property type="match status" value="1"/>
</dbReference>
<proteinExistence type="predicted"/>
<comment type="caution">
    <text evidence="2">The sequence shown here is derived from an EMBL/GenBank/DDBJ whole genome shotgun (WGS) entry which is preliminary data.</text>
</comment>
<reference evidence="3" key="1">
    <citation type="journal article" date="2019" name="Int. J. Syst. Evol. Microbiol.">
        <title>The Global Catalogue of Microorganisms (GCM) 10K type strain sequencing project: providing services to taxonomists for standard genome sequencing and annotation.</title>
        <authorList>
            <consortium name="The Broad Institute Genomics Platform"/>
            <consortium name="The Broad Institute Genome Sequencing Center for Infectious Disease"/>
            <person name="Wu L."/>
            <person name="Ma J."/>
        </authorList>
    </citation>
    <scope>NUCLEOTIDE SEQUENCE [LARGE SCALE GENOMIC DNA]</scope>
    <source>
        <strain evidence="3">NBRC 111756</strain>
    </source>
</reference>
<dbReference type="Pfam" id="PF12872">
    <property type="entry name" value="OST-HTH"/>
    <property type="match status" value="1"/>
</dbReference>
<dbReference type="InterPro" id="IPR025605">
    <property type="entry name" value="OST-HTH/LOTUS_dom"/>
</dbReference>
<accession>A0ABW2A2M4</accession>
<dbReference type="EMBL" id="JBHSWE010000001">
    <property type="protein sequence ID" value="MFC6671549.1"/>
    <property type="molecule type" value="Genomic_DNA"/>
</dbReference>
<gene>
    <name evidence="2" type="ORF">ACFQDL_16830</name>
</gene>
<dbReference type="Proteomes" id="UP001596422">
    <property type="component" value="Unassembled WGS sequence"/>
</dbReference>
<dbReference type="InterPro" id="IPR041966">
    <property type="entry name" value="LOTUS-like"/>
</dbReference>
<dbReference type="PROSITE" id="PS51644">
    <property type="entry name" value="HTH_OST"/>
    <property type="match status" value="1"/>
</dbReference>
<organism evidence="2 3">
    <name type="scientific">Marinobacterium aestuariivivens</name>
    <dbReference type="NCBI Taxonomy" id="1698799"/>
    <lineage>
        <taxon>Bacteria</taxon>
        <taxon>Pseudomonadati</taxon>
        <taxon>Pseudomonadota</taxon>
        <taxon>Gammaproteobacteria</taxon>
        <taxon>Oceanospirillales</taxon>
        <taxon>Oceanospirillaceae</taxon>
        <taxon>Marinobacterium</taxon>
    </lineage>
</organism>
<evidence type="ECO:0000313" key="2">
    <source>
        <dbReference type="EMBL" id="MFC6671549.1"/>
    </source>
</evidence>
<name>A0ABW2A2M4_9GAMM</name>
<dbReference type="Gene3D" id="3.30.420.610">
    <property type="entry name" value="LOTUS domain-like"/>
    <property type="match status" value="1"/>
</dbReference>
<protein>
    <submittedName>
        <fullName evidence="2">OST-HTH/LOTUS domain-containing protein</fullName>
    </submittedName>
</protein>
<evidence type="ECO:0000259" key="1">
    <source>
        <dbReference type="PROSITE" id="PS51644"/>
    </source>
</evidence>
<keyword evidence="3" id="KW-1185">Reference proteome</keyword>
<evidence type="ECO:0000313" key="3">
    <source>
        <dbReference type="Proteomes" id="UP001596422"/>
    </source>
</evidence>
<sequence>MKRRSRQQDADFDSRTYGYPTLTKLIEAMELFEIDKRQLGSNKKIHDIYVRDPRR</sequence>
<feature type="domain" description="HTH OST-type" evidence="1">
    <location>
        <begin position="1"/>
        <end position="49"/>
    </location>
</feature>